<evidence type="ECO:0000313" key="2">
    <source>
        <dbReference type="EMBL" id="CCC49728.1"/>
    </source>
</evidence>
<accession>G0U0X3</accession>
<dbReference type="EMBL" id="HE573024">
    <property type="protein sequence ID" value="CCC49728.1"/>
    <property type="molecule type" value="Genomic_DNA"/>
</dbReference>
<gene>
    <name evidence="2" type="ORF">TVY486_0803360</name>
</gene>
<evidence type="ECO:0000256" key="1">
    <source>
        <dbReference type="SAM" id="MobiDB-lite"/>
    </source>
</evidence>
<proteinExistence type="predicted"/>
<protein>
    <submittedName>
        <fullName evidence="2">Uncharacterized protein</fullName>
    </submittedName>
</protein>
<dbReference type="AlphaFoldDB" id="G0U0X3"/>
<dbReference type="VEuPathDB" id="TriTrypDB:TvY486_0803360"/>
<name>G0U0X3_TRYVY</name>
<organism evidence="2">
    <name type="scientific">Trypanosoma vivax (strain Y486)</name>
    <dbReference type="NCBI Taxonomy" id="1055687"/>
    <lineage>
        <taxon>Eukaryota</taxon>
        <taxon>Discoba</taxon>
        <taxon>Euglenozoa</taxon>
        <taxon>Kinetoplastea</taxon>
        <taxon>Metakinetoplastina</taxon>
        <taxon>Trypanosomatida</taxon>
        <taxon>Trypanosomatidae</taxon>
        <taxon>Trypanosoma</taxon>
        <taxon>Duttonella</taxon>
    </lineage>
</organism>
<feature type="region of interest" description="Disordered" evidence="1">
    <location>
        <begin position="146"/>
        <end position="187"/>
    </location>
</feature>
<reference evidence="2" key="1">
    <citation type="journal article" date="2012" name="Proc. Natl. Acad. Sci. U.S.A.">
        <title>Antigenic diversity is generated by distinct evolutionary mechanisms in African trypanosome species.</title>
        <authorList>
            <person name="Jackson A.P."/>
            <person name="Berry A."/>
            <person name="Aslett M."/>
            <person name="Allison H.C."/>
            <person name="Burton P."/>
            <person name="Vavrova-Anderson J."/>
            <person name="Brown R."/>
            <person name="Browne H."/>
            <person name="Corton N."/>
            <person name="Hauser H."/>
            <person name="Gamble J."/>
            <person name="Gilderthorp R."/>
            <person name="Marcello L."/>
            <person name="McQuillan J."/>
            <person name="Otto T.D."/>
            <person name="Quail M.A."/>
            <person name="Sanders M.J."/>
            <person name="van Tonder A."/>
            <person name="Ginger M.L."/>
            <person name="Field M.C."/>
            <person name="Barry J.D."/>
            <person name="Hertz-Fowler C."/>
            <person name="Berriman M."/>
        </authorList>
    </citation>
    <scope>NUCLEOTIDE SEQUENCE</scope>
    <source>
        <strain evidence="2">Y486</strain>
    </source>
</reference>
<sequence length="207" mass="23369">EYDQLERISSRLDGATFSALIQQCLRSCNNTVDASLASERDDVHEGVECIDECGTTEEDKQRLVAAALRNRRDMLPEELDALHAIVSANAKISPKNIVHLLQQQQWCVGVAQAEIHRTIRRFYDRKHNTLVRRSHPWSATDERLFAKPAQRKADAEGGAHLDTNDEDDEDQAASVPPKCSTAVRNEHLDENETIMEAVLKRVRTENS</sequence>
<feature type="non-terminal residue" evidence="2">
    <location>
        <position position="1"/>
    </location>
</feature>
<feature type="compositionally biased region" description="Basic and acidic residues" evidence="1">
    <location>
        <begin position="146"/>
        <end position="163"/>
    </location>
</feature>